<dbReference type="GO" id="GO:0034399">
    <property type="term" value="C:nuclear periphery"/>
    <property type="evidence" value="ECO:0007669"/>
    <property type="project" value="EnsemblFungi"/>
</dbReference>
<feature type="compositionally biased region" description="Acidic residues" evidence="4">
    <location>
        <begin position="333"/>
        <end position="359"/>
    </location>
</feature>
<dbReference type="Gene3D" id="3.80.10.10">
    <property type="entry name" value="Ribonuclease Inhibitor"/>
    <property type="match status" value="1"/>
</dbReference>
<dbReference type="PANTHER" id="PTHR24113:SF12">
    <property type="entry name" value="RAN GTPASE-ACTIVATING PROTEIN 1"/>
    <property type="match status" value="1"/>
</dbReference>
<dbReference type="SUPFAM" id="SSF52047">
    <property type="entry name" value="RNI-like"/>
    <property type="match status" value="1"/>
</dbReference>
<evidence type="ECO:0000256" key="4">
    <source>
        <dbReference type="SAM" id="MobiDB-lite"/>
    </source>
</evidence>
<dbReference type="EMBL" id="KQ964496">
    <property type="protein sequence ID" value="KXN70670.1"/>
    <property type="molecule type" value="Genomic_DNA"/>
</dbReference>
<dbReference type="STRING" id="796925.A0A137P6M6"/>
<dbReference type="GO" id="GO:0005096">
    <property type="term" value="F:GTPase activator activity"/>
    <property type="evidence" value="ECO:0007669"/>
    <property type="project" value="UniProtKB-KW"/>
</dbReference>
<keyword evidence="2" id="KW-0433">Leucine-rich repeat</keyword>
<protein>
    <submittedName>
        <fullName evidence="5">RNI-like protein</fullName>
    </submittedName>
</protein>
<evidence type="ECO:0000313" key="5">
    <source>
        <dbReference type="EMBL" id="KXN70670.1"/>
    </source>
</evidence>
<dbReference type="AlphaFoldDB" id="A0A137P6M6"/>
<dbReference type="PANTHER" id="PTHR24113">
    <property type="entry name" value="RAN GTPASE-ACTIVATING PROTEIN 1"/>
    <property type="match status" value="1"/>
</dbReference>
<sequence length="366" mass="40156">MSSTTYSLLGKGLKLDTAEHIKSYCEEIEKFENLENIILSGNTLGVEACKALGEALKTKKTLKVLSLSDIFTGRLLDEIPPSLTYICDAVMDHPNLVELDLSDNAFGPAGAKPLIPFLSYHTQLETLKLNNNGLGVFGATHIAEALIAAGQKNEKEGKKSNLKTIIIGRNRLENGSSEVMAKAIGYHKESLETVRMIQNGIRPEGIANLMGGLSQCPNLIHLDLQDNTFTTSGSKALAKALPSWPKLQILNVGDCMLEPKGGLEVLKTLKTNPPKDLETLQLQYDELRIDSAQVILELIPLIPKLKSLELNGNQFPEDSDIVEKIKEALNDEDVLGSLSDMEELSDEEEEDEEVDELAEDLEKVHI</sequence>
<evidence type="ECO:0000256" key="3">
    <source>
        <dbReference type="ARBA" id="ARBA00022737"/>
    </source>
</evidence>
<dbReference type="GO" id="GO:0000781">
    <property type="term" value="C:chromosome, telomeric region"/>
    <property type="evidence" value="ECO:0007669"/>
    <property type="project" value="GOC"/>
</dbReference>
<dbReference type="SMART" id="SM00368">
    <property type="entry name" value="LRR_RI"/>
    <property type="match status" value="7"/>
</dbReference>
<name>A0A137P6M6_CONC2</name>
<dbReference type="GO" id="GO:0006409">
    <property type="term" value="P:tRNA export from nucleus"/>
    <property type="evidence" value="ECO:0007669"/>
    <property type="project" value="EnsemblFungi"/>
</dbReference>
<accession>A0A137P6M6</accession>
<dbReference type="GO" id="GO:0000054">
    <property type="term" value="P:ribosomal subunit export from nucleus"/>
    <property type="evidence" value="ECO:0007669"/>
    <property type="project" value="EnsemblFungi"/>
</dbReference>
<dbReference type="GO" id="GO:0006611">
    <property type="term" value="P:protein export from nucleus"/>
    <property type="evidence" value="ECO:0007669"/>
    <property type="project" value="EnsemblFungi"/>
</dbReference>
<dbReference type="GO" id="GO:0031509">
    <property type="term" value="P:subtelomeric heterochromatin formation"/>
    <property type="evidence" value="ECO:0007669"/>
    <property type="project" value="EnsemblFungi"/>
</dbReference>
<dbReference type="GO" id="GO:0006606">
    <property type="term" value="P:protein import into nucleus"/>
    <property type="evidence" value="ECO:0007669"/>
    <property type="project" value="EnsemblFungi"/>
</dbReference>
<keyword evidence="1" id="KW-0343">GTPase activation</keyword>
<dbReference type="OrthoDB" id="184583at2759"/>
<dbReference type="InterPro" id="IPR001611">
    <property type="entry name" value="Leu-rich_rpt"/>
</dbReference>
<dbReference type="GO" id="GO:0048471">
    <property type="term" value="C:perinuclear region of cytoplasm"/>
    <property type="evidence" value="ECO:0007669"/>
    <property type="project" value="TreeGrafter"/>
</dbReference>
<evidence type="ECO:0000256" key="2">
    <source>
        <dbReference type="ARBA" id="ARBA00022614"/>
    </source>
</evidence>
<dbReference type="InterPro" id="IPR032675">
    <property type="entry name" value="LRR_dom_sf"/>
</dbReference>
<dbReference type="Proteomes" id="UP000070444">
    <property type="component" value="Unassembled WGS sequence"/>
</dbReference>
<keyword evidence="6" id="KW-1185">Reference proteome</keyword>
<dbReference type="InterPro" id="IPR027038">
    <property type="entry name" value="RanGap"/>
</dbReference>
<dbReference type="GO" id="GO:0031267">
    <property type="term" value="F:small GTPase binding"/>
    <property type="evidence" value="ECO:0007669"/>
    <property type="project" value="EnsemblFungi"/>
</dbReference>
<reference evidence="5 6" key="1">
    <citation type="journal article" date="2015" name="Genome Biol. Evol.">
        <title>Phylogenomic analyses indicate that early fungi evolved digesting cell walls of algal ancestors of land plants.</title>
        <authorList>
            <person name="Chang Y."/>
            <person name="Wang S."/>
            <person name="Sekimoto S."/>
            <person name="Aerts A.L."/>
            <person name="Choi C."/>
            <person name="Clum A."/>
            <person name="LaButti K.M."/>
            <person name="Lindquist E.A."/>
            <person name="Yee Ngan C."/>
            <person name="Ohm R.A."/>
            <person name="Salamov A.A."/>
            <person name="Grigoriev I.V."/>
            <person name="Spatafora J.W."/>
            <person name="Berbee M.L."/>
        </authorList>
    </citation>
    <scope>NUCLEOTIDE SEQUENCE [LARGE SCALE GENOMIC DNA]</scope>
    <source>
        <strain evidence="5 6">NRRL 28638</strain>
    </source>
</reference>
<feature type="region of interest" description="Disordered" evidence="4">
    <location>
        <begin position="333"/>
        <end position="366"/>
    </location>
</feature>
<gene>
    <name evidence="5" type="ORF">CONCODRAFT_17449</name>
</gene>
<dbReference type="Pfam" id="PF13516">
    <property type="entry name" value="LRR_6"/>
    <property type="match status" value="2"/>
</dbReference>
<dbReference type="OMA" id="NGSMEAW"/>
<evidence type="ECO:0000313" key="6">
    <source>
        <dbReference type="Proteomes" id="UP000070444"/>
    </source>
</evidence>
<organism evidence="5 6">
    <name type="scientific">Conidiobolus coronatus (strain ATCC 28846 / CBS 209.66 / NRRL 28638)</name>
    <name type="common">Delacroixia coronata</name>
    <dbReference type="NCBI Taxonomy" id="796925"/>
    <lineage>
        <taxon>Eukaryota</taxon>
        <taxon>Fungi</taxon>
        <taxon>Fungi incertae sedis</taxon>
        <taxon>Zoopagomycota</taxon>
        <taxon>Entomophthoromycotina</taxon>
        <taxon>Entomophthoromycetes</taxon>
        <taxon>Entomophthorales</taxon>
        <taxon>Ancylistaceae</taxon>
        <taxon>Conidiobolus</taxon>
    </lineage>
</organism>
<proteinExistence type="predicted"/>
<dbReference type="CDD" id="cd00116">
    <property type="entry name" value="LRR_RI"/>
    <property type="match status" value="1"/>
</dbReference>
<evidence type="ECO:0000256" key="1">
    <source>
        <dbReference type="ARBA" id="ARBA00022468"/>
    </source>
</evidence>
<keyword evidence="3" id="KW-0677">Repeat</keyword>
<dbReference type="GO" id="GO:0006404">
    <property type="term" value="P:RNA import into nucleus"/>
    <property type="evidence" value="ECO:0007669"/>
    <property type="project" value="EnsemblFungi"/>
</dbReference>
<dbReference type="GO" id="GO:0005829">
    <property type="term" value="C:cytosol"/>
    <property type="evidence" value="ECO:0007669"/>
    <property type="project" value="EnsemblFungi"/>
</dbReference>